<evidence type="ECO:0000256" key="4">
    <source>
        <dbReference type="ARBA" id="ARBA00022825"/>
    </source>
</evidence>
<evidence type="ECO:0000313" key="8">
    <source>
        <dbReference type="Proteomes" id="UP001642540"/>
    </source>
</evidence>
<dbReference type="PROSITE" id="PS00138">
    <property type="entry name" value="SUBTILASE_SER"/>
    <property type="match status" value="1"/>
</dbReference>
<evidence type="ECO:0000313" key="7">
    <source>
        <dbReference type="EMBL" id="CAL8143298.1"/>
    </source>
</evidence>
<protein>
    <recommendedName>
        <fullName evidence="6">Peptidase S8/S53 domain-containing protein</fullName>
    </recommendedName>
</protein>
<dbReference type="Gene3D" id="3.40.50.200">
    <property type="entry name" value="Peptidase S8/S53 domain"/>
    <property type="match status" value="1"/>
</dbReference>
<keyword evidence="4 5" id="KW-0720">Serine protease</keyword>
<dbReference type="InterPro" id="IPR000209">
    <property type="entry name" value="Peptidase_S8/S53_dom"/>
</dbReference>
<evidence type="ECO:0000256" key="3">
    <source>
        <dbReference type="ARBA" id="ARBA00022801"/>
    </source>
</evidence>
<dbReference type="InterPro" id="IPR023828">
    <property type="entry name" value="Peptidase_S8_Ser-AS"/>
</dbReference>
<evidence type="ECO:0000256" key="5">
    <source>
        <dbReference type="PROSITE-ProRule" id="PRU01240"/>
    </source>
</evidence>
<accession>A0ABP1S412</accession>
<comment type="similarity">
    <text evidence="1 5">Belongs to the peptidase S8 family.</text>
</comment>
<dbReference type="PROSITE" id="PS51892">
    <property type="entry name" value="SUBTILASE"/>
    <property type="match status" value="1"/>
</dbReference>
<sequence length="520" mass="56581">MFLQISNAIVSIRNILFLTFILPCYRTTVVANVNPIHNLFQPLKLIKDPNLLKLPSSNIIVTMNDPLSQIWHNHVKNVFPSRDDKISSLVNELQGFALQSQAPLLSLIKGITGTEAKPFWISNQLAIKNASPSLIKGLINSRLIKSIARDILFPIMPILNMTIGKPPDGPEWGIKKVNGDKLWNLTQGEGIIVGTIDTGARATHTALRNNWVGLKNHGWFDPFLYTDEPYDPVGHGTHTTATIAGDNGVGIAPKAKWIACKACDIFNCFPTMLLACGQFMLCPTDTEGNNKDCSKAPHIVSNSWGSNTGGLDDFYNPIITSWRAAGIIPFFAIGNEGPDCKSTNVPGNQKDVISVGATDANDHLAGFSSRGPGEDLAPVKPEILAPGQGINSAWFINDNSYRVLSGTSMATPIVAGAAALLLALNSTLKYDDIKNLLFETTFQGIALEEEERSMICGNISENNFPNHMLGHGRIDVYEAYTKMIEGSKYQRKETKLNTTSKSGQSSSPGITITIKLPKLI</sequence>
<evidence type="ECO:0000259" key="6">
    <source>
        <dbReference type="Pfam" id="PF00082"/>
    </source>
</evidence>
<organism evidence="7 8">
    <name type="scientific">Orchesella dallaii</name>
    <dbReference type="NCBI Taxonomy" id="48710"/>
    <lineage>
        <taxon>Eukaryota</taxon>
        <taxon>Metazoa</taxon>
        <taxon>Ecdysozoa</taxon>
        <taxon>Arthropoda</taxon>
        <taxon>Hexapoda</taxon>
        <taxon>Collembola</taxon>
        <taxon>Entomobryomorpha</taxon>
        <taxon>Entomobryoidea</taxon>
        <taxon>Orchesellidae</taxon>
        <taxon>Orchesellinae</taxon>
        <taxon>Orchesella</taxon>
    </lineage>
</organism>
<gene>
    <name evidence="7" type="ORF">ODALV1_LOCUS29439</name>
</gene>
<dbReference type="InterPro" id="IPR036852">
    <property type="entry name" value="Peptidase_S8/S53_dom_sf"/>
</dbReference>
<feature type="active site" description="Charge relay system" evidence="5">
    <location>
        <position position="197"/>
    </location>
</feature>
<feature type="active site" description="Charge relay system" evidence="5">
    <location>
        <position position="408"/>
    </location>
</feature>
<feature type="active site" description="Charge relay system" evidence="5">
    <location>
        <position position="235"/>
    </location>
</feature>
<evidence type="ECO:0000256" key="1">
    <source>
        <dbReference type="ARBA" id="ARBA00011073"/>
    </source>
</evidence>
<dbReference type="PANTHER" id="PTHR43399:SF4">
    <property type="entry name" value="CELL WALL-ASSOCIATED PROTEASE"/>
    <property type="match status" value="1"/>
</dbReference>
<keyword evidence="3 5" id="KW-0378">Hydrolase</keyword>
<dbReference type="Pfam" id="PF00082">
    <property type="entry name" value="Peptidase_S8"/>
    <property type="match status" value="1"/>
</dbReference>
<dbReference type="InterPro" id="IPR015500">
    <property type="entry name" value="Peptidase_S8_subtilisin-rel"/>
</dbReference>
<proteinExistence type="inferred from homology"/>
<name>A0ABP1S412_9HEXA</name>
<dbReference type="Proteomes" id="UP001642540">
    <property type="component" value="Unassembled WGS sequence"/>
</dbReference>
<dbReference type="InterPro" id="IPR051048">
    <property type="entry name" value="Peptidase_S8/S53_subtilisin"/>
</dbReference>
<keyword evidence="2 5" id="KW-0645">Protease</keyword>
<evidence type="ECO:0000256" key="2">
    <source>
        <dbReference type="ARBA" id="ARBA00022670"/>
    </source>
</evidence>
<feature type="domain" description="Peptidase S8/S53" evidence="6">
    <location>
        <begin position="188"/>
        <end position="470"/>
    </location>
</feature>
<keyword evidence="8" id="KW-1185">Reference proteome</keyword>
<reference evidence="7 8" key="1">
    <citation type="submission" date="2024-08" db="EMBL/GenBank/DDBJ databases">
        <authorList>
            <person name="Cucini C."/>
            <person name="Frati F."/>
        </authorList>
    </citation>
    <scope>NUCLEOTIDE SEQUENCE [LARGE SCALE GENOMIC DNA]</scope>
</reference>
<dbReference type="SUPFAM" id="SSF52743">
    <property type="entry name" value="Subtilisin-like"/>
    <property type="match status" value="1"/>
</dbReference>
<dbReference type="PRINTS" id="PR00723">
    <property type="entry name" value="SUBTILISIN"/>
</dbReference>
<dbReference type="EMBL" id="CAXLJM020000154">
    <property type="protein sequence ID" value="CAL8143298.1"/>
    <property type="molecule type" value="Genomic_DNA"/>
</dbReference>
<comment type="caution">
    <text evidence="7">The sequence shown here is derived from an EMBL/GenBank/DDBJ whole genome shotgun (WGS) entry which is preliminary data.</text>
</comment>
<dbReference type="PANTHER" id="PTHR43399">
    <property type="entry name" value="SUBTILISIN-RELATED"/>
    <property type="match status" value="1"/>
</dbReference>